<proteinExistence type="predicted"/>
<evidence type="ECO:0000256" key="2">
    <source>
        <dbReference type="ARBA" id="ARBA00022553"/>
    </source>
</evidence>
<dbReference type="STRING" id="1210089.GCA_001613165_05283"/>
<dbReference type="SMART" id="SM00823">
    <property type="entry name" value="PKS_PP"/>
    <property type="match status" value="1"/>
</dbReference>
<dbReference type="Proteomes" id="UP000255355">
    <property type="component" value="Unassembled WGS sequence"/>
</dbReference>
<dbReference type="Gene3D" id="1.10.1200.10">
    <property type="entry name" value="ACP-like"/>
    <property type="match status" value="1"/>
</dbReference>
<reference evidence="5 6" key="1">
    <citation type="submission" date="2018-07" db="EMBL/GenBank/DDBJ databases">
        <title>Genomic Encyclopedia of Type Strains, Phase IV (KMG-IV): sequencing the most valuable type-strain genomes for metagenomic binning, comparative biology and taxonomic classification.</title>
        <authorList>
            <person name="Goeker M."/>
        </authorList>
    </citation>
    <scope>NUCLEOTIDE SEQUENCE [LARGE SCALE GENOMIC DNA]</scope>
    <source>
        <strain evidence="5 6">DSM 44952</strain>
    </source>
</reference>
<dbReference type="AlphaFoldDB" id="A0A370GMI4"/>
<dbReference type="Pfam" id="PF00550">
    <property type="entry name" value="PP-binding"/>
    <property type="match status" value="1"/>
</dbReference>
<dbReference type="RefSeq" id="WP_068025033.1">
    <property type="nucleotide sequence ID" value="NZ_QQAZ01000017.1"/>
</dbReference>
<keyword evidence="6" id="KW-1185">Reference proteome</keyword>
<dbReference type="GO" id="GO:0031177">
    <property type="term" value="F:phosphopantetheine binding"/>
    <property type="evidence" value="ECO:0007669"/>
    <property type="project" value="InterPro"/>
</dbReference>
<dbReference type="PROSITE" id="PS00012">
    <property type="entry name" value="PHOSPHOPANTETHEINE"/>
    <property type="match status" value="1"/>
</dbReference>
<feature type="region of interest" description="Disordered" evidence="3">
    <location>
        <begin position="153"/>
        <end position="188"/>
    </location>
</feature>
<gene>
    <name evidence="5" type="ORF">DFR68_117103</name>
</gene>
<name>A0A370GMI4_9NOCA</name>
<feature type="compositionally biased region" description="Low complexity" evidence="3">
    <location>
        <begin position="153"/>
        <end position="166"/>
    </location>
</feature>
<keyword evidence="1" id="KW-0596">Phosphopantetheine</keyword>
<dbReference type="EMBL" id="QQAZ01000017">
    <property type="protein sequence ID" value="RDI44486.1"/>
    <property type="molecule type" value="Genomic_DNA"/>
</dbReference>
<dbReference type="InterPro" id="IPR020806">
    <property type="entry name" value="PKS_PP-bd"/>
</dbReference>
<evidence type="ECO:0000313" key="5">
    <source>
        <dbReference type="EMBL" id="RDI44486.1"/>
    </source>
</evidence>
<keyword evidence="2" id="KW-0597">Phosphoprotein</keyword>
<dbReference type="InterPro" id="IPR036736">
    <property type="entry name" value="ACP-like_sf"/>
</dbReference>
<evidence type="ECO:0000256" key="3">
    <source>
        <dbReference type="SAM" id="MobiDB-lite"/>
    </source>
</evidence>
<evidence type="ECO:0000259" key="4">
    <source>
        <dbReference type="PROSITE" id="PS50075"/>
    </source>
</evidence>
<dbReference type="PROSITE" id="PS50075">
    <property type="entry name" value="CARRIER"/>
    <property type="match status" value="1"/>
</dbReference>
<evidence type="ECO:0000313" key="6">
    <source>
        <dbReference type="Proteomes" id="UP000255355"/>
    </source>
</evidence>
<sequence length="188" mass="19266">MSDIAMAGIGCRFAGDADEQVAKYLEVVAAAAFPQPNRTGRAGTPAHDTSRLTRIRAELSAMDVDARGPAVTRMLTAELAEIMRVAPDSIDATVPVSDLGLDSLMAVELGARISRTFGIELVSLQTGRSFNLAQAGTKLAALILAGDASAAGENAAEPDSAAAESATQAGPKLPAAPAHSNHGQEVCR</sequence>
<protein>
    <submittedName>
        <fullName evidence="5">Phosphopantetheine binding protein</fullName>
    </submittedName>
</protein>
<dbReference type="InterPro" id="IPR006162">
    <property type="entry name" value="Ppantetheine_attach_site"/>
</dbReference>
<feature type="domain" description="Carrier" evidence="4">
    <location>
        <begin position="69"/>
        <end position="143"/>
    </location>
</feature>
<dbReference type="InterPro" id="IPR009081">
    <property type="entry name" value="PP-bd_ACP"/>
</dbReference>
<dbReference type="SUPFAM" id="SSF47336">
    <property type="entry name" value="ACP-like"/>
    <property type="match status" value="1"/>
</dbReference>
<evidence type="ECO:0000256" key="1">
    <source>
        <dbReference type="ARBA" id="ARBA00022450"/>
    </source>
</evidence>
<comment type="caution">
    <text evidence="5">The sequence shown here is derived from an EMBL/GenBank/DDBJ whole genome shotgun (WGS) entry which is preliminary data.</text>
</comment>
<organism evidence="5 6">
    <name type="scientific">Nocardia mexicana</name>
    <dbReference type="NCBI Taxonomy" id="279262"/>
    <lineage>
        <taxon>Bacteria</taxon>
        <taxon>Bacillati</taxon>
        <taxon>Actinomycetota</taxon>
        <taxon>Actinomycetes</taxon>
        <taxon>Mycobacteriales</taxon>
        <taxon>Nocardiaceae</taxon>
        <taxon>Nocardia</taxon>
    </lineage>
</organism>
<accession>A0A370GMI4</accession>